<reference evidence="2" key="1">
    <citation type="submission" date="2014-09" db="EMBL/GenBank/DDBJ databases">
        <authorList>
            <person name="Magalhaes I.L.F."/>
            <person name="Oliveira U."/>
            <person name="Santos F.R."/>
            <person name="Vidigal T.H.D.A."/>
            <person name="Brescovit A.D."/>
            <person name="Santos A.J."/>
        </authorList>
    </citation>
    <scope>NUCLEOTIDE SEQUENCE</scope>
    <source>
        <tissue evidence="2">Shoot tissue taken approximately 20 cm above the soil surface</tissue>
    </source>
</reference>
<dbReference type="AlphaFoldDB" id="A0A0A8YCC0"/>
<feature type="compositionally biased region" description="Basic and acidic residues" evidence="1">
    <location>
        <begin position="73"/>
        <end position="92"/>
    </location>
</feature>
<reference evidence="2" key="2">
    <citation type="journal article" date="2015" name="Data Brief">
        <title>Shoot transcriptome of the giant reed, Arundo donax.</title>
        <authorList>
            <person name="Barrero R.A."/>
            <person name="Guerrero F.D."/>
            <person name="Moolhuijzen P."/>
            <person name="Goolsby J.A."/>
            <person name="Tidwell J."/>
            <person name="Bellgard S.E."/>
            <person name="Bellgard M.I."/>
        </authorList>
    </citation>
    <scope>NUCLEOTIDE SEQUENCE</scope>
    <source>
        <tissue evidence="2">Shoot tissue taken approximately 20 cm above the soil surface</tissue>
    </source>
</reference>
<feature type="region of interest" description="Disordered" evidence="1">
    <location>
        <begin position="64"/>
        <end position="131"/>
    </location>
</feature>
<evidence type="ECO:0000313" key="2">
    <source>
        <dbReference type="EMBL" id="JAD23095.1"/>
    </source>
</evidence>
<organism evidence="2">
    <name type="scientific">Arundo donax</name>
    <name type="common">Giant reed</name>
    <name type="synonym">Donax arundinaceus</name>
    <dbReference type="NCBI Taxonomy" id="35708"/>
    <lineage>
        <taxon>Eukaryota</taxon>
        <taxon>Viridiplantae</taxon>
        <taxon>Streptophyta</taxon>
        <taxon>Embryophyta</taxon>
        <taxon>Tracheophyta</taxon>
        <taxon>Spermatophyta</taxon>
        <taxon>Magnoliopsida</taxon>
        <taxon>Liliopsida</taxon>
        <taxon>Poales</taxon>
        <taxon>Poaceae</taxon>
        <taxon>PACMAD clade</taxon>
        <taxon>Arundinoideae</taxon>
        <taxon>Arundineae</taxon>
        <taxon>Arundo</taxon>
    </lineage>
</organism>
<accession>A0A0A8YCC0</accession>
<sequence length="131" mass="14309">MARTGLSCPFFLHLKGCFRLGPRYFELALCPDPPPTVASWSPRSGQPHRGALDLSREAGTEACKVGRDAAASESHHATASESRHTTASERRYAPSRTATTLPLSRVVATYHRRAAKQPSQRLTRKGRRAAA</sequence>
<evidence type="ECO:0000256" key="1">
    <source>
        <dbReference type="SAM" id="MobiDB-lite"/>
    </source>
</evidence>
<feature type="compositionally biased region" description="Basic residues" evidence="1">
    <location>
        <begin position="122"/>
        <end position="131"/>
    </location>
</feature>
<proteinExistence type="predicted"/>
<protein>
    <submittedName>
        <fullName evidence="2">Uncharacterized protein</fullName>
    </submittedName>
</protein>
<dbReference type="EMBL" id="GBRH01274800">
    <property type="protein sequence ID" value="JAD23095.1"/>
    <property type="molecule type" value="Transcribed_RNA"/>
</dbReference>
<name>A0A0A8YCC0_ARUDO</name>